<dbReference type="Gramene" id="OMERI06G11920.1">
    <property type="protein sequence ID" value="OMERI06G11920.1"/>
    <property type="gene ID" value="OMERI06G11920"/>
</dbReference>
<accession>A0A0E0E0A3</accession>
<dbReference type="EnsemblPlants" id="OMERI06G11920.1">
    <property type="protein sequence ID" value="OMERI06G11920.1"/>
    <property type="gene ID" value="OMERI06G11920"/>
</dbReference>
<feature type="compositionally biased region" description="Basic residues" evidence="1">
    <location>
        <begin position="181"/>
        <end position="194"/>
    </location>
</feature>
<evidence type="ECO:0000313" key="3">
    <source>
        <dbReference type="Proteomes" id="UP000008021"/>
    </source>
</evidence>
<organism evidence="2">
    <name type="scientific">Oryza meridionalis</name>
    <dbReference type="NCBI Taxonomy" id="40149"/>
    <lineage>
        <taxon>Eukaryota</taxon>
        <taxon>Viridiplantae</taxon>
        <taxon>Streptophyta</taxon>
        <taxon>Embryophyta</taxon>
        <taxon>Tracheophyta</taxon>
        <taxon>Spermatophyta</taxon>
        <taxon>Magnoliopsida</taxon>
        <taxon>Liliopsida</taxon>
        <taxon>Poales</taxon>
        <taxon>Poaceae</taxon>
        <taxon>BOP clade</taxon>
        <taxon>Oryzoideae</taxon>
        <taxon>Oryzeae</taxon>
        <taxon>Oryzinae</taxon>
        <taxon>Oryza</taxon>
    </lineage>
</organism>
<dbReference type="HOGENOM" id="CLU_105612_0_0_1"/>
<dbReference type="Proteomes" id="UP000008021">
    <property type="component" value="Chromosome 6"/>
</dbReference>
<evidence type="ECO:0000313" key="2">
    <source>
        <dbReference type="EnsemblPlants" id="OMERI06G11920.1"/>
    </source>
</evidence>
<keyword evidence="3" id="KW-1185">Reference proteome</keyword>
<sequence length="229" mass="24778">MASLLTPSFANLKSPTTVRSDARLAGPLSLPAAMDGEEEHGGGGGDGVRRYERALALAAATALVGHLTCVPVWRRRADGAFCVCKPDQSPAKAIDYTCWRGADYTQIMLSGAYYQPSTIGGGGEILRRRSEQTAHDGAERTVRGGAEMLAAAARWSTRRTATEEAGPRANSVVVGPSSCKQRPRHRALATGPRHRALAAERRRCQCREEDKRRERLLEGGDDMWASLTF</sequence>
<proteinExistence type="predicted"/>
<name>A0A0E0E0A3_9ORYZ</name>
<feature type="region of interest" description="Disordered" evidence="1">
    <location>
        <begin position="158"/>
        <end position="194"/>
    </location>
</feature>
<evidence type="ECO:0000256" key="1">
    <source>
        <dbReference type="SAM" id="MobiDB-lite"/>
    </source>
</evidence>
<reference evidence="2" key="2">
    <citation type="submission" date="2018-05" db="EMBL/GenBank/DDBJ databases">
        <title>OmerRS3 (Oryza meridionalis Reference Sequence Version 3).</title>
        <authorList>
            <person name="Zhang J."/>
            <person name="Kudrna D."/>
            <person name="Lee S."/>
            <person name="Talag J."/>
            <person name="Welchert J."/>
            <person name="Wing R.A."/>
        </authorList>
    </citation>
    <scope>NUCLEOTIDE SEQUENCE [LARGE SCALE GENOMIC DNA]</scope>
    <source>
        <strain evidence="2">cv. OR44</strain>
    </source>
</reference>
<reference evidence="2" key="1">
    <citation type="submission" date="2015-04" db="UniProtKB">
        <authorList>
            <consortium name="EnsemblPlants"/>
        </authorList>
    </citation>
    <scope>IDENTIFICATION</scope>
</reference>
<dbReference type="AlphaFoldDB" id="A0A0E0E0A3"/>
<protein>
    <submittedName>
        <fullName evidence="2">Uncharacterized protein</fullName>
    </submittedName>
</protein>